<organism evidence="1 2">
    <name type="scientific">Capnocytophaga gingivalis</name>
    <dbReference type="NCBI Taxonomy" id="1017"/>
    <lineage>
        <taxon>Bacteria</taxon>
        <taxon>Pseudomonadati</taxon>
        <taxon>Bacteroidota</taxon>
        <taxon>Flavobacteriia</taxon>
        <taxon>Flavobacteriales</taxon>
        <taxon>Flavobacteriaceae</taxon>
        <taxon>Capnocytophaga</taxon>
    </lineage>
</organism>
<accession>A0ABU5ZBN8</accession>
<dbReference type="Proteomes" id="UP001311730">
    <property type="component" value="Unassembled WGS sequence"/>
</dbReference>
<protein>
    <recommendedName>
        <fullName evidence="3">Cyclophilin-like domain-containing protein</fullName>
    </recommendedName>
</protein>
<evidence type="ECO:0000313" key="1">
    <source>
        <dbReference type="EMBL" id="MEB3074901.1"/>
    </source>
</evidence>
<sequence>MIFIFFSYAQDTISIKIKDIKTEEYKIKSTKVNFPSIIKYKKINTLFNTPLNGCYKVKTGIRKYYIAYFKDGNFDISGGRNIIKYYVGKRIKKIHISSGNYYLLLSKQYFTKDSITLPIIEILMNEEKCVGTITIGRESVKENINTLLSGAKDNDVEAYISL</sequence>
<name>A0ABU5ZBN8_9FLAO</name>
<reference evidence="1 2" key="1">
    <citation type="submission" date="2023-12" db="EMBL/GenBank/DDBJ databases">
        <title>Genomic sequences of Capnocytophaga and Parvimonas strains.</title>
        <authorList>
            <person name="Watt R.M."/>
            <person name="Wang M."/>
            <person name="Yang T."/>
            <person name="Tong W.M."/>
        </authorList>
    </citation>
    <scope>NUCLEOTIDE SEQUENCE [LARGE SCALE GENOMIC DNA]</scope>
    <source>
        <strain evidence="1 2">CCUG 13096</strain>
    </source>
</reference>
<comment type="caution">
    <text evidence="1">The sequence shown here is derived from an EMBL/GenBank/DDBJ whole genome shotgun (WGS) entry which is preliminary data.</text>
</comment>
<evidence type="ECO:0008006" key="3">
    <source>
        <dbReference type="Google" id="ProtNLM"/>
    </source>
</evidence>
<keyword evidence="2" id="KW-1185">Reference proteome</keyword>
<dbReference type="EMBL" id="JAYKBW010000006">
    <property type="protein sequence ID" value="MEB3074901.1"/>
    <property type="molecule type" value="Genomic_DNA"/>
</dbReference>
<dbReference type="RefSeq" id="WP_323975656.1">
    <property type="nucleotide sequence ID" value="NZ_JAYKBW010000006.1"/>
</dbReference>
<gene>
    <name evidence="1" type="ORF">VJJ08_06250</name>
</gene>
<evidence type="ECO:0000313" key="2">
    <source>
        <dbReference type="Proteomes" id="UP001311730"/>
    </source>
</evidence>
<proteinExistence type="predicted"/>